<proteinExistence type="predicted"/>
<comment type="caution">
    <text evidence="1">The sequence shown here is derived from an EMBL/GenBank/DDBJ whole genome shotgun (WGS) entry which is preliminary data.</text>
</comment>
<gene>
    <name evidence="1" type="ORF">JCM16418_3608</name>
</gene>
<evidence type="ECO:0000313" key="1">
    <source>
        <dbReference type="EMBL" id="GAF09467.1"/>
    </source>
</evidence>
<keyword evidence="2" id="KW-1185">Reference proteome</keyword>
<reference evidence="1 2" key="1">
    <citation type="journal article" date="2014" name="Genome Announc.">
        <title>Draft Genome Sequence of Paenibacillus pini JCM 16418T, Isolated from the Rhizosphere of Pine Tree.</title>
        <authorList>
            <person name="Yuki M."/>
            <person name="Oshima K."/>
            <person name="Suda W."/>
            <person name="Oshida Y."/>
            <person name="Kitamura K."/>
            <person name="Iida Y."/>
            <person name="Hattori M."/>
            <person name="Ohkuma M."/>
        </authorList>
    </citation>
    <scope>NUCLEOTIDE SEQUENCE [LARGE SCALE GENOMIC DNA]</scope>
    <source>
        <strain evidence="1 2">JCM 16418</strain>
    </source>
</reference>
<evidence type="ECO:0008006" key="3">
    <source>
        <dbReference type="Google" id="ProtNLM"/>
    </source>
</evidence>
<dbReference type="EMBL" id="BAVZ01000012">
    <property type="protein sequence ID" value="GAF09467.1"/>
    <property type="molecule type" value="Genomic_DNA"/>
</dbReference>
<sequence>MGRANNILNKKLGNHRNIVAFPYGGFSKPVMDVCKQLGIQVTFTVKKGINAPGETNGFRVNAGGTDNDPDVLIEYMKRGATTMNMSNLLK</sequence>
<dbReference type="STRING" id="1236976.JCM16418_3608"/>
<dbReference type="eggNOG" id="COG0726">
    <property type="taxonomic scope" value="Bacteria"/>
</dbReference>
<dbReference type="Proteomes" id="UP000019364">
    <property type="component" value="Unassembled WGS sequence"/>
</dbReference>
<evidence type="ECO:0000313" key="2">
    <source>
        <dbReference type="Proteomes" id="UP000019364"/>
    </source>
</evidence>
<dbReference type="RefSeq" id="WP_158442441.1">
    <property type="nucleotide sequence ID" value="NZ_BAVZ01000012.1"/>
</dbReference>
<dbReference type="AlphaFoldDB" id="W7YLK5"/>
<dbReference type="Gene3D" id="3.20.20.370">
    <property type="entry name" value="Glycoside hydrolase/deacetylase"/>
    <property type="match status" value="1"/>
</dbReference>
<protein>
    <recommendedName>
        <fullName evidence="3">Polysaccharide deacetylase</fullName>
    </recommendedName>
</protein>
<name>W7YLK5_9BACL</name>
<accession>W7YLK5</accession>
<organism evidence="1 2">
    <name type="scientific">Paenibacillus pini JCM 16418</name>
    <dbReference type="NCBI Taxonomy" id="1236976"/>
    <lineage>
        <taxon>Bacteria</taxon>
        <taxon>Bacillati</taxon>
        <taxon>Bacillota</taxon>
        <taxon>Bacilli</taxon>
        <taxon>Bacillales</taxon>
        <taxon>Paenibacillaceae</taxon>
        <taxon>Paenibacillus</taxon>
    </lineage>
</organism>